<evidence type="ECO:0000256" key="5">
    <source>
        <dbReference type="ARBA" id="ARBA00023136"/>
    </source>
</evidence>
<dbReference type="InterPro" id="IPR002889">
    <property type="entry name" value="WSC_carb-bd"/>
</dbReference>
<keyword evidence="6" id="KW-0325">Glycoprotein</keyword>
<evidence type="ECO:0000259" key="8">
    <source>
        <dbReference type="PROSITE" id="PS51212"/>
    </source>
</evidence>
<keyword evidence="3 7" id="KW-0732">Signal</keyword>
<dbReference type="SMART" id="SM00321">
    <property type="entry name" value="WSC"/>
    <property type="match status" value="1"/>
</dbReference>
<keyword evidence="10" id="KW-1185">Reference proteome</keyword>
<dbReference type="PANTHER" id="PTHR24269">
    <property type="entry name" value="KREMEN PROTEIN"/>
    <property type="match status" value="1"/>
</dbReference>
<sequence length="183" mass="18684">MALFPLLQPFALLLLLLCQSTSAQSTTTTSAASTTTSTAATIYPGNSKYTYLGCYNETTTLNNTAMTRALQGTSESNDTMTVEVCLAFCAGSTYAGLEYTKECYCSPYISALSVKLDDAQCNLPCVANGSEICGGALKVSVYQLKSSTSTGKSAAPGSMGGSGRAAAGSALALGAVVGGLLWL</sequence>
<keyword evidence="5" id="KW-0472">Membrane</keyword>
<keyword evidence="2" id="KW-0812">Transmembrane</keyword>
<feature type="signal peptide" evidence="7">
    <location>
        <begin position="1"/>
        <end position="23"/>
    </location>
</feature>
<evidence type="ECO:0000256" key="7">
    <source>
        <dbReference type="SAM" id="SignalP"/>
    </source>
</evidence>
<dbReference type="EMBL" id="PDLN01000008">
    <property type="protein sequence ID" value="RDW78056.1"/>
    <property type="molecule type" value="Genomic_DNA"/>
</dbReference>
<evidence type="ECO:0000256" key="6">
    <source>
        <dbReference type="ARBA" id="ARBA00023180"/>
    </source>
</evidence>
<feature type="chain" id="PRO_5017698529" description="WSC domain-containing protein" evidence="7">
    <location>
        <begin position="24"/>
        <end position="183"/>
    </location>
</feature>
<evidence type="ECO:0000313" key="9">
    <source>
        <dbReference type="EMBL" id="RDW78056.1"/>
    </source>
</evidence>
<accession>A0A3D8RVQ0</accession>
<keyword evidence="4" id="KW-1133">Transmembrane helix</keyword>
<organism evidence="9 10">
    <name type="scientific">Coleophoma crateriformis</name>
    <dbReference type="NCBI Taxonomy" id="565419"/>
    <lineage>
        <taxon>Eukaryota</taxon>
        <taxon>Fungi</taxon>
        <taxon>Dikarya</taxon>
        <taxon>Ascomycota</taxon>
        <taxon>Pezizomycotina</taxon>
        <taxon>Leotiomycetes</taxon>
        <taxon>Helotiales</taxon>
        <taxon>Dermateaceae</taxon>
        <taxon>Coleophoma</taxon>
    </lineage>
</organism>
<evidence type="ECO:0000256" key="4">
    <source>
        <dbReference type="ARBA" id="ARBA00022989"/>
    </source>
</evidence>
<evidence type="ECO:0000256" key="2">
    <source>
        <dbReference type="ARBA" id="ARBA00022692"/>
    </source>
</evidence>
<dbReference type="Pfam" id="PF01822">
    <property type="entry name" value="WSC"/>
    <property type="match status" value="1"/>
</dbReference>
<protein>
    <recommendedName>
        <fullName evidence="8">WSC domain-containing protein</fullName>
    </recommendedName>
</protein>
<dbReference type="OrthoDB" id="5985073at2759"/>
<dbReference type="AlphaFoldDB" id="A0A3D8RVQ0"/>
<comment type="subcellular location">
    <subcellularLocation>
        <location evidence="1">Membrane</location>
        <topology evidence="1">Single-pass membrane protein</topology>
    </subcellularLocation>
</comment>
<dbReference type="GO" id="GO:0005886">
    <property type="term" value="C:plasma membrane"/>
    <property type="evidence" value="ECO:0007669"/>
    <property type="project" value="TreeGrafter"/>
</dbReference>
<comment type="caution">
    <text evidence="9">The sequence shown here is derived from an EMBL/GenBank/DDBJ whole genome shotgun (WGS) entry which is preliminary data.</text>
</comment>
<evidence type="ECO:0000313" key="10">
    <source>
        <dbReference type="Proteomes" id="UP000256328"/>
    </source>
</evidence>
<reference evidence="9 10" key="1">
    <citation type="journal article" date="2018" name="IMA Fungus">
        <title>IMA Genome-F 9: Draft genome sequence of Annulohypoxylon stygium, Aspergillus mulundensis, Berkeleyomyces basicola (syn. Thielaviopsis basicola), Ceratocystis smalleyi, two Cercospora beticola strains, Coleophoma cylindrospora, Fusarium fracticaudum, Phialophora cf. hyalina, and Morchella septimelata.</title>
        <authorList>
            <person name="Wingfield B.D."/>
            <person name="Bills G.F."/>
            <person name="Dong Y."/>
            <person name="Huang W."/>
            <person name="Nel W.J."/>
            <person name="Swalarsk-Parry B.S."/>
            <person name="Vaghefi N."/>
            <person name="Wilken P.M."/>
            <person name="An Z."/>
            <person name="de Beer Z.W."/>
            <person name="De Vos L."/>
            <person name="Chen L."/>
            <person name="Duong T.A."/>
            <person name="Gao Y."/>
            <person name="Hammerbacher A."/>
            <person name="Kikkert J.R."/>
            <person name="Li Y."/>
            <person name="Li H."/>
            <person name="Li K."/>
            <person name="Li Q."/>
            <person name="Liu X."/>
            <person name="Ma X."/>
            <person name="Naidoo K."/>
            <person name="Pethybridge S.J."/>
            <person name="Sun J."/>
            <person name="Steenkamp E.T."/>
            <person name="van der Nest M.A."/>
            <person name="van Wyk S."/>
            <person name="Wingfield M.J."/>
            <person name="Xiong C."/>
            <person name="Yue Q."/>
            <person name="Zhang X."/>
        </authorList>
    </citation>
    <scope>NUCLEOTIDE SEQUENCE [LARGE SCALE GENOMIC DNA]</scope>
    <source>
        <strain evidence="9 10">BP5796</strain>
    </source>
</reference>
<evidence type="ECO:0000256" key="1">
    <source>
        <dbReference type="ARBA" id="ARBA00004167"/>
    </source>
</evidence>
<gene>
    <name evidence="9" type="ORF">BP5796_05908</name>
</gene>
<name>A0A3D8RVQ0_9HELO</name>
<dbReference type="Proteomes" id="UP000256328">
    <property type="component" value="Unassembled WGS sequence"/>
</dbReference>
<dbReference type="InterPro" id="IPR051836">
    <property type="entry name" value="Kremen_rcpt"/>
</dbReference>
<proteinExistence type="predicted"/>
<dbReference type="PANTHER" id="PTHR24269:SF16">
    <property type="entry name" value="PROTEIN SLG1"/>
    <property type="match status" value="1"/>
</dbReference>
<feature type="domain" description="WSC" evidence="8">
    <location>
        <begin position="48"/>
        <end position="145"/>
    </location>
</feature>
<evidence type="ECO:0000256" key="3">
    <source>
        <dbReference type="ARBA" id="ARBA00022729"/>
    </source>
</evidence>
<dbReference type="PROSITE" id="PS51212">
    <property type="entry name" value="WSC"/>
    <property type="match status" value="1"/>
</dbReference>